<accession>A0A382C461</accession>
<dbReference type="SFLD" id="SFLDG01067">
    <property type="entry name" value="SPASM/twitch_domain_containing"/>
    <property type="match status" value="1"/>
</dbReference>
<dbReference type="SFLD" id="SFLDS00029">
    <property type="entry name" value="Radical_SAM"/>
    <property type="match status" value="1"/>
</dbReference>
<keyword evidence="2" id="KW-0004">4Fe-4S</keyword>
<dbReference type="InterPro" id="IPR023885">
    <property type="entry name" value="4Fe4S-binding_SPASM_dom"/>
</dbReference>
<dbReference type="PROSITE" id="PS01305">
    <property type="entry name" value="MOAA_NIFB_PQQE"/>
    <property type="match status" value="1"/>
</dbReference>
<dbReference type="AlphaFoldDB" id="A0A382C461"/>
<evidence type="ECO:0000256" key="5">
    <source>
        <dbReference type="ARBA" id="ARBA00023004"/>
    </source>
</evidence>
<gene>
    <name evidence="8" type="ORF">METZ01_LOCUS172947</name>
</gene>
<reference evidence="8" key="1">
    <citation type="submission" date="2018-05" db="EMBL/GenBank/DDBJ databases">
        <authorList>
            <person name="Lanie J.A."/>
            <person name="Ng W.-L."/>
            <person name="Kazmierczak K.M."/>
            <person name="Andrzejewski T.M."/>
            <person name="Davidsen T.M."/>
            <person name="Wayne K.J."/>
            <person name="Tettelin H."/>
            <person name="Glass J.I."/>
            <person name="Rusch D."/>
            <person name="Podicherti R."/>
            <person name="Tsui H.-C.T."/>
            <person name="Winkler M.E."/>
        </authorList>
    </citation>
    <scope>NUCLEOTIDE SEQUENCE</scope>
</reference>
<evidence type="ECO:0000256" key="2">
    <source>
        <dbReference type="ARBA" id="ARBA00022485"/>
    </source>
</evidence>
<keyword evidence="4" id="KW-0479">Metal-binding</keyword>
<dbReference type="SUPFAM" id="SSF102114">
    <property type="entry name" value="Radical SAM enzymes"/>
    <property type="match status" value="1"/>
</dbReference>
<dbReference type="PANTHER" id="PTHR43787:SF10">
    <property type="entry name" value="COFACTOR MODIFYING PROTEIN"/>
    <property type="match status" value="1"/>
</dbReference>
<feature type="domain" description="Radical SAM core" evidence="7">
    <location>
        <begin position="22"/>
        <end position="239"/>
    </location>
</feature>
<dbReference type="Gene3D" id="3.20.20.70">
    <property type="entry name" value="Aldolase class I"/>
    <property type="match status" value="1"/>
</dbReference>
<dbReference type="EMBL" id="UINC01032437">
    <property type="protein sequence ID" value="SVB20093.1"/>
    <property type="molecule type" value="Genomic_DNA"/>
</dbReference>
<dbReference type="InterPro" id="IPR000385">
    <property type="entry name" value="MoaA_NifB_PqqE_Fe-S-bd_CS"/>
</dbReference>
<keyword evidence="3" id="KW-0949">S-adenosyl-L-methionine</keyword>
<dbReference type="PROSITE" id="PS51918">
    <property type="entry name" value="RADICAL_SAM"/>
    <property type="match status" value="1"/>
</dbReference>
<evidence type="ECO:0000256" key="1">
    <source>
        <dbReference type="ARBA" id="ARBA00001966"/>
    </source>
</evidence>
<dbReference type="PANTHER" id="PTHR43787">
    <property type="entry name" value="FEMO COFACTOR BIOSYNTHESIS PROTEIN NIFB-RELATED"/>
    <property type="match status" value="1"/>
</dbReference>
<evidence type="ECO:0000256" key="4">
    <source>
        <dbReference type="ARBA" id="ARBA00022723"/>
    </source>
</evidence>
<dbReference type="GO" id="GO:0051539">
    <property type="term" value="F:4 iron, 4 sulfur cluster binding"/>
    <property type="evidence" value="ECO:0007669"/>
    <property type="project" value="UniProtKB-KW"/>
</dbReference>
<dbReference type="InterPro" id="IPR058240">
    <property type="entry name" value="rSAM_sf"/>
</dbReference>
<evidence type="ECO:0000313" key="8">
    <source>
        <dbReference type="EMBL" id="SVB20093.1"/>
    </source>
</evidence>
<organism evidence="8">
    <name type="scientific">marine metagenome</name>
    <dbReference type="NCBI Taxonomy" id="408172"/>
    <lineage>
        <taxon>unclassified sequences</taxon>
        <taxon>metagenomes</taxon>
        <taxon>ecological metagenomes</taxon>
    </lineage>
</organism>
<name>A0A382C461_9ZZZZ</name>
<dbReference type="Pfam" id="PF13186">
    <property type="entry name" value="SPASM"/>
    <property type="match status" value="1"/>
</dbReference>
<evidence type="ECO:0000256" key="6">
    <source>
        <dbReference type="ARBA" id="ARBA00023014"/>
    </source>
</evidence>
<dbReference type="InterPro" id="IPR013785">
    <property type="entry name" value="Aldolase_TIM"/>
</dbReference>
<dbReference type="InterPro" id="IPR034391">
    <property type="entry name" value="AdoMet-like_SPASM_containing"/>
</dbReference>
<dbReference type="SFLD" id="SFLDG01387">
    <property type="entry name" value="BtrN-like_SPASM_domain_contain"/>
    <property type="match status" value="1"/>
</dbReference>
<dbReference type="Pfam" id="PF04055">
    <property type="entry name" value="Radical_SAM"/>
    <property type="match status" value="1"/>
</dbReference>
<dbReference type="InterPro" id="IPR007197">
    <property type="entry name" value="rSAM"/>
</dbReference>
<dbReference type="CDD" id="cd01335">
    <property type="entry name" value="Radical_SAM"/>
    <property type="match status" value="1"/>
</dbReference>
<comment type="cofactor">
    <cofactor evidence="1">
        <name>[4Fe-4S] cluster</name>
        <dbReference type="ChEBI" id="CHEBI:49883"/>
    </cofactor>
</comment>
<sequence length="377" mass="43119">MLTTVHPPRSKPFPGRFGELVNFPLQRIHIELTNVCNFDCTFCPKQEMTRHYEYMDFEKVCGIIDEIAEYNMAEKITFHVMGEPFMHPRFFEILDYAAQLGVKTGITTNGTYLDEEQAIKLEKVTASQINISLQTPDEESYKTRKARRMKFDEYHNRILEFIGACLKQTKPPKIKVHFLNTSIKAEVPGEDWTVGTMSVINSTKELRKIFSYWANEVHKICPPLSSEEKESVEKKISKLSTFKWNVVEIAPNISFETYILNTWGNAFTESDSVVPSKTGYCSALNDHFAILCSGDLTYCCVDYNGSTKAGNVFENPITEIMNSKPVIDAVEGFNKLKVVHPYCQKCLGGSTWFKSVVNRVGSIVIWKYLKGFFYKKS</sequence>
<evidence type="ECO:0000259" key="7">
    <source>
        <dbReference type="PROSITE" id="PS51918"/>
    </source>
</evidence>
<evidence type="ECO:0000256" key="3">
    <source>
        <dbReference type="ARBA" id="ARBA00022691"/>
    </source>
</evidence>
<protein>
    <recommendedName>
        <fullName evidence="7">Radical SAM core domain-containing protein</fullName>
    </recommendedName>
</protein>
<dbReference type="GO" id="GO:0046872">
    <property type="term" value="F:metal ion binding"/>
    <property type="evidence" value="ECO:0007669"/>
    <property type="project" value="UniProtKB-KW"/>
</dbReference>
<proteinExistence type="predicted"/>
<dbReference type="GO" id="GO:0003824">
    <property type="term" value="F:catalytic activity"/>
    <property type="evidence" value="ECO:0007669"/>
    <property type="project" value="InterPro"/>
</dbReference>
<keyword evidence="6" id="KW-0411">Iron-sulfur</keyword>
<keyword evidence="5" id="KW-0408">Iron</keyword>